<dbReference type="OrthoDB" id="2750929at2759"/>
<keyword evidence="2" id="KW-1185">Reference proteome</keyword>
<proteinExistence type="predicted"/>
<gene>
    <name evidence="1" type="ORF">D9611_008110</name>
</gene>
<sequence length="397" mass="44549">MSPRAYSALRRAVQHVRFSGSSTPKRTPGFLVNQGTFHSCSLNTISTPRKTRGTIQPFRPMSSSALQHDVTVPRRWRAPVTRVLNNLDPRCLKISDIVDLSGLNEPRVTFGVATGRLTYFSKNPFPPGSRGFFYYHSRPGQAACAGEIRFRVVDVGSPSPSAADLFASGRDLLDYTGYRPWRIHLTQLYTAQRYDPIRRLLLSQGLISAAQDREAENQLSGVSLAQRPGRSTIIDRISDTFVIQLPAVTLNLAFIHNEGFIPSTPTMFKVFWRGRHEPDTVDPSDASWRVYEGHAVVRFELQRVLRTENYFKVKMGEVVLVLRILELLDPLDPDGAPFCLPEGGDFVQAQVPGQYWRMPLDRARKLGIITPSSFKTLEDLYLRESPPIEASSTSSAQ</sequence>
<reference evidence="1 2" key="1">
    <citation type="journal article" date="2020" name="ISME J.">
        <title>Uncovering the hidden diversity of litter-decomposition mechanisms in mushroom-forming fungi.</title>
        <authorList>
            <person name="Floudas D."/>
            <person name="Bentzer J."/>
            <person name="Ahren D."/>
            <person name="Johansson T."/>
            <person name="Persson P."/>
            <person name="Tunlid A."/>
        </authorList>
    </citation>
    <scope>NUCLEOTIDE SEQUENCE [LARGE SCALE GENOMIC DNA]</scope>
    <source>
        <strain evidence="1 2">CBS 175.51</strain>
    </source>
</reference>
<accession>A0A8H5BZ04</accession>
<dbReference type="AlphaFoldDB" id="A0A8H5BZ04"/>
<comment type="caution">
    <text evidence="1">The sequence shown here is derived from an EMBL/GenBank/DDBJ whole genome shotgun (WGS) entry which is preliminary data.</text>
</comment>
<organism evidence="1 2">
    <name type="scientific">Ephemerocybe angulata</name>
    <dbReference type="NCBI Taxonomy" id="980116"/>
    <lineage>
        <taxon>Eukaryota</taxon>
        <taxon>Fungi</taxon>
        <taxon>Dikarya</taxon>
        <taxon>Basidiomycota</taxon>
        <taxon>Agaricomycotina</taxon>
        <taxon>Agaricomycetes</taxon>
        <taxon>Agaricomycetidae</taxon>
        <taxon>Agaricales</taxon>
        <taxon>Agaricineae</taxon>
        <taxon>Psathyrellaceae</taxon>
        <taxon>Ephemerocybe</taxon>
    </lineage>
</organism>
<protein>
    <submittedName>
        <fullName evidence="1">Uncharacterized protein</fullName>
    </submittedName>
</protein>
<dbReference type="Proteomes" id="UP000541558">
    <property type="component" value="Unassembled WGS sequence"/>
</dbReference>
<dbReference type="EMBL" id="JAACJK010000111">
    <property type="protein sequence ID" value="KAF5332165.1"/>
    <property type="molecule type" value="Genomic_DNA"/>
</dbReference>
<evidence type="ECO:0000313" key="1">
    <source>
        <dbReference type="EMBL" id="KAF5332165.1"/>
    </source>
</evidence>
<evidence type="ECO:0000313" key="2">
    <source>
        <dbReference type="Proteomes" id="UP000541558"/>
    </source>
</evidence>
<name>A0A8H5BZ04_9AGAR</name>